<dbReference type="EMBL" id="UINC01093770">
    <property type="protein sequence ID" value="SVC48452.1"/>
    <property type="molecule type" value="Genomic_DNA"/>
</dbReference>
<dbReference type="GO" id="GO:0008331">
    <property type="term" value="F:high voltage-gated calcium channel activity"/>
    <property type="evidence" value="ECO:0007669"/>
    <property type="project" value="TreeGrafter"/>
</dbReference>
<feature type="transmembrane region" description="Helical" evidence="10">
    <location>
        <begin position="56"/>
        <end position="75"/>
    </location>
</feature>
<keyword evidence="2" id="KW-0813">Transport</keyword>
<protein>
    <recommendedName>
        <fullName evidence="11">Ion transport domain-containing protein</fullName>
    </recommendedName>
</protein>
<keyword evidence="5" id="KW-0851">Voltage-gated channel</keyword>
<dbReference type="AlphaFoldDB" id="A0A382MM21"/>
<feature type="transmembrane region" description="Helical" evidence="10">
    <location>
        <begin position="207"/>
        <end position="230"/>
    </location>
</feature>
<reference evidence="12" key="1">
    <citation type="submission" date="2018-05" db="EMBL/GenBank/DDBJ databases">
        <authorList>
            <person name="Lanie J.A."/>
            <person name="Ng W.-L."/>
            <person name="Kazmierczak K.M."/>
            <person name="Andrzejewski T.M."/>
            <person name="Davidsen T.M."/>
            <person name="Wayne K.J."/>
            <person name="Tettelin H."/>
            <person name="Glass J.I."/>
            <person name="Rusch D."/>
            <person name="Podicherti R."/>
            <person name="Tsui H.-C.T."/>
            <person name="Winkler M.E."/>
        </authorList>
    </citation>
    <scope>NUCLEOTIDE SEQUENCE</scope>
</reference>
<feature type="non-terminal residue" evidence="12">
    <location>
        <position position="246"/>
    </location>
</feature>
<dbReference type="GO" id="GO:0098703">
    <property type="term" value="P:calcium ion import across plasma membrane"/>
    <property type="evidence" value="ECO:0007669"/>
    <property type="project" value="TreeGrafter"/>
</dbReference>
<keyword evidence="7" id="KW-0406">Ion transport</keyword>
<evidence type="ECO:0000256" key="6">
    <source>
        <dbReference type="ARBA" id="ARBA00022989"/>
    </source>
</evidence>
<keyword evidence="3 10" id="KW-0812">Transmembrane</keyword>
<evidence type="ECO:0000256" key="7">
    <source>
        <dbReference type="ARBA" id="ARBA00023065"/>
    </source>
</evidence>
<feature type="domain" description="Ion transport" evidence="11">
    <location>
        <begin position="22"/>
        <end position="240"/>
    </location>
</feature>
<feature type="transmembrane region" description="Helical" evidence="10">
    <location>
        <begin position="23"/>
        <end position="44"/>
    </location>
</feature>
<evidence type="ECO:0000256" key="1">
    <source>
        <dbReference type="ARBA" id="ARBA00004141"/>
    </source>
</evidence>
<dbReference type="InterPro" id="IPR027359">
    <property type="entry name" value="Volt_channel_dom_sf"/>
</dbReference>
<gene>
    <name evidence="12" type="ORF">METZ01_LOCUS301306</name>
</gene>
<evidence type="ECO:0000256" key="4">
    <source>
        <dbReference type="ARBA" id="ARBA00022837"/>
    </source>
</evidence>
<evidence type="ECO:0000256" key="3">
    <source>
        <dbReference type="ARBA" id="ARBA00022692"/>
    </source>
</evidence>
<dbReference type="PANTHER" id="PTHR45628:SF22">
    <property type="entry name" value="VOLTAGE-DEPENDENT T-TYPE CALCIUM CHANNEL SUBUNIT ALPHA"/>
    <property type="match status" value="1"/>
</dbReference>
<keyword evidence="9" id="KW-0407">Ion channel</keyword>
<dbReference type="SUPFAM" id="SSF81324">
    <property type="entry name" value="Voltage-gated potassium channels"/>
    <property type="match status" value="1"/>
</dbReference>
<feature type="transmembrane region" description="Helical" evidence="10">
    <location>
        <begin position="87"/>
        <end position="111"/>
    </location>
</feature>
<evidence type="ECO:0000259" key="11">
    <source>
        <dbReference type="Pfam" id="PF00520"/>
    </source>
</evidence>
<dbReference type="PANTHER" id="PTHR45628">
    <property type="entry name" value="VOLTAGE-DEPENDENT CALCIUM CHANNEL TYPE A SUBUNIT ALPHA-1"/>
    <property type="match status" value="1"/>
</dbReference>
<evidence type="ECO:0000256" key="9">
    <source>
        <dbReference type="ARBA" id="ARBA00023303"/>
    </source>
</evidence>
<name>A0A382MM21_9ZZZZ</name>
<keyword evidence="8 10" id="KW-0472">Membrane</keyword>
<evidence type="ECO:0000313" key="12">
    <source>
        <dbReference type="EMBL" id="SVC48452.1"/>
    </source>
</evidence>
<evidence type="ECO:0000256" key="8">
    <source>
        <dbReference type="ARBA" id="ARBA00023136"/>
    </source>
</evidence>
<sequence length="246" mass="28446">MTAENDKWKLLQIRLNKIKSSKVFEISIIAVIVVSAIAVGAHSYSLSTQTIKILTILEYIISAIFCMEIGIRMLAEDKFSNFFRSGWNVFDFTIVAVSLIPIGDAQVVWVARLVRIFRVLRLIAYVPQLRIIIDTLGRAIPRIGYVVLLMFILFYMYGTLGNMFFGKINPFLWGNVSISMLTLFRVLSLEDWTDVMYETMEVYPLSWIYYLSFIFLVAFVFLNIMVAIVIDTWQESRVDQEKNVRS</sequence>
<dbReference type="Gene3D" id="1.20.120.350">
    <property type="entry name" value="Voltage-gated potassium channels. Chain C"/>
    <property type="match status" value="1"/>
</dbReference>
<dbReference type="InterPro" id="IPR050599">
    <property type="entry name" value="VDCC_alpha-1_subunit"/>
</dbReference>
<organism evidence="12">
    <name type="scientific">marine metagenome</name>
    <dbReference type="NCBI Taxonomy" id="408172"/>
    <lineage>
        <taxon>unclassified sequences</taxon>
        <taxon>metagenomes</taxon>
        <taxon>ecological metagenomes</taxon>
    </lineage>
</organism>
<proteinExistence type="predicted"/>
<evidence type="ECO:0000256" key="5">
    <source>
        <dbReference type="ARBA" id="ARBA00022882"/>
    </source>
</evidence>
<keyword evidence="4" id="KW-0106">Calcium</keyword>
<evidence type="ECO:0000256" key="2">
    <source>
        <dbReference type="ARBA" id="ARBA00022448"/>
    </source>
</evidence>
<dbReference type="GO" id="GO:0005891">
    <property type="term" value="C:voltage-gated calcium channel complex"/>
    <property type="evidence" value="ECO:0007669"/>
    <property type="project" value="TreeGrafter"/>
</dbReference>
<feature type="transmembrane region" description="Helical" evidence="10">
    <location>
        <begin position="139"/>
        <end position="158"/>
    </location>
</feature>
<dbReference type="Pfam" id="PF00520">
    <property type="entry name" value="Ion_trans"/>
    <property type="match status" value="1"/>
</dbReference>
<evidence type="ECO:0000256" key="10">
    <source>
        <dbReference type="SAM" id="Phobius"/>
    </source>
</evidence>
<keyword evidence="6 10" id="KW-1133">Transmembrane helix</keyword>
<dbReference type="Gene3D" id="1.10.287.70">
    <property type="match status" value="1"/>
</dbReference>
<dbReference type="InterPro" id="IPR005821">
    <property type="entry name" value="Ion_trans_dom"/>
</dbReference>
<comment type="subcellular location">
    <subcellularLocation>
        <location evidence="1">Membrane</location>
        <topology evidence="1">Multi-pass membrane protein</topology>
    </subcellularLocation>
</comment>
<accession>A0A382MM21</accession>